<evidence type="ECO:0000256" key="1">
    <source>
        <dbReference type="ARBA" id="ARBA00000851"/>
    </source>
</evidence>
<keyword evidence="9 10" id="KW-0238">DNA-binding</keyword>
<evidence type="ECO:0000313" key="12">
    <source>
        <dbReference type="EMBL" id="PWQ93095.1"/>
    </source>
</evidence>
<keyword evidence="8 10" id="KW-0067">ATP-binding</keyword>
<evidence type="ECO:0000256" key="9">
    <source>
        <dbReference type="ARBA" id="ARBA00023125"/>
    </source>
</evidence>
<dbReference type="GO" id="GO:0009035">
    <property type="term" value="F:type I site-specific deoxyribonuclease activity"/>
    <property type="evidence" value="ECO:0007669"/>
    <property type="project" value="UniProtKB-EC"/>
</dbReference>
<dbReference type="NCBIfam" id="TIGR00348">
    <property type="entry name" value="hsdR"/>
    <property type="match status" value="1"/>
</dbReference>
<dbReference type="AlphaFoldDB" id="A0A317C369"/>
<keyword evidence="4 10" id="KW-0547">Nucleotide-binding</keyword>
<reference evidence="12 13" key="1">
    <citation type="submission" date="2018-05" db="EMBL/GenBank/DDBJ databases">
        <title>Leucothrix arctica sp. nov., isolated from Arctic seawater.</title>
        <authorList>
            <person name="Choi A."/>
            <person name="Baek K."/>
        </authorList>
    </citation>
    <scope>NUCLEOTIDE SEQUENCE [LARGE SCALE GENOMIC DNA]</scope>
    <source>
        <strain evidence="12 13">IMCC9719</strain>
    </source>
</reference>
<dbReference type="OrthoDB" id="9758243at2"/>
<sequence length="1101" mass="127019">MPAPVLEDDIEQDLLATLLADYNIEQLNCNTAKADDLNDGSGRAKKTDVLLVSQLKKALPALNQHIPEDQRDDVIRRAIDKLMAPSEGTPIDINRQMDSWMRDGIPELSFSNAQNKTESCSVYLIDFKQPDNNSFLAVSQLWIKSQGAEAKASYRRPDVILYVNGLPLVFIELKNANVKLKTAYTVNLADYKNDIPQLFYFNAFCILSNGLNTKVGAYASEWDYFFDWLRVSSEKEKVDRKKIEASGTSLEYAIEGLLEPSRLLDYVENFIVYQNESTKIIAQSHQLLGVNKAFDRFKNREDYPEDERSKLGVFWHTQGSGKSYSMVFYMRKINRKLNGNYRFLVVTDRKDLDTQIYKNFLATATIKVKDAVMPKNGVQLKEYLAQNKRIVFTLIHKFHSPKGKTFPVASEADDWIVMVDEAHRTQYKGLAENMRTALPNANYIAFTGTPLLGKQRKTHKWFGDYVSEYSFQQAMDDGATLPLFYQKRVPSVLIQNDDLDEEFLELLEDDELTDAQREKLEKKYATELSVIRGDDRLEVIAKDIVYHFPRRGFRGKGMMICVDKFTAVKMYNKVQYHWKEAKKELQKRIKQVDDLEKRRLSHILSYMKSVDTAVVVSHDKSDEDRFEQKGLDIKPHAKRMEGTDKNGWDIEDQFKAPEHELQLVFVCAMWLTGFDAPTVSTLYLDKPMKDHTLMQAIARANRVSSYTAKGLTGKPVEKKNGEVVDYYNVFRNMKKALSDYGVGDDGEEPPIQDKSQLFVLLEEAIEATQSFCLTHDVDLSLVLSRHAETAFTNVALFNQFADSLFEHDNTYKTFYVFQNTVESLYEACRPEINQPTYFPLRKQAAVIQYMRKVISVLIDDVDIEKYETPIEALLDESIVVGDTDIGDKKTGDQFSLYSNSLIKQGKLWNLQTIDFEKLKSDFKKVEYKNIEINDLKAFLERKIQQMLKENSERKGFSDRLRAIIDRYNAGSSSTDEYFEELVSLSQSLAEEEERHIRLGLTEDELELFDLLMKDKLTKAEEEEVKLAAKALIPSLKEAAPKVLLERWYQDRQNTERVRNRISDFLNERLPQSYDTDVFREKCDATLILVTDLAKNRRKWAA</sequence>
<dbReference type="EMBL" id="QGKL01000043">
    <property type="protein sequence ID" value="PWQ93095.1"/>
    <property type="molecule type" value="Genomic_DNA"/>
</dbReference>
<dbReference type="Gene3D" id="3.40.50.300">
    <property type="entry name" value="P-loop containing nucleotide triphosphate hydrolases"/>
    <property type="match status" value="2"/>
</dbReference>
<comment type="function">
    <text evidence="10">Subunit R is required for both nuclease and ATPase activities, but not for modification.</text>
</comment>
<dbReference type="InterPro" id="IPR040980">
    <property type="entry name" value="SWI2_SNF2"/>
</dbReference>
<keyword evidence="3" id="KW-0540">Nuclease</keyword>
<evidence type="ECO:0000256" key="5">
    <source>
        <dbReference type="ARBA" id="ARBA00022747"/>
    </source>
</evidence>
<comment type="catalytic activity">
    <reaction evidence="1 10">
        <text>Endonucleolytic cleavage of DNA to give random double-stranded fragments with terminal 5'-phosphates, ATP is simultaneously hydrolyzed.</text>
        <dbReference type="EC" id="3.1.21.3"/>
    </reaction>
</comment>
<evidence type="ECO:0000313" key="13">
    <source>
        <dbReference type="Proteomes" id="UP000245506"/>
    </source>
</evidence>
<feature type="domain" description="Helicase ATP-binding" evidence="11">
    <location>
        <begin position="303"/>
        <end position="468"/>
    </location>
</feature>
<name>A0A317C369_9GAMM</name>
<dbReference type="InterPro" id="IPR004473">
    <property type="entry name" value="Restrct_endonuc_typeI_HsdR"/>
</dbReference>
<comment type="similarity">
    <text evidence="2 10">Belongs to the HsdR family.</text>
</comment>
<dbReference type="CDD" id="cd22332">
    <property type="entry name" value="HsdR_N"/>
    <property type="match status" value="1"/>
</dbReference>
<evidence type="ECO:0000256" key="6">
    <source>
        <dbReference type="ARBA" id="ARBA00022759"/>
    </source>
</evidence>
<evidence type="ECO:0000259" key="11">
    <source>
        <dbReference type="PROSITE" id="PS51192"/>
    </source>
</evidence>
<dbReference type="PANTHER" id="PTHR30195:SF15">
    <property type="entry name" value="TYPE I RESTRICTION ENZYME HINDI ENDONUCLEASE SUBUNIT"/>
    <property type="match status" value="1"/>
</dbReference>
<comment type="caution">
    <text evidence="12">The sequence shown here is derived from an EMBL/GenBank/DDBJ whole genome shotgun (WGS) entry which is preliminary data.</text>
</comment>
<proteinExistence type="inferred from homology"/>
<dbReference type="InterPro" id="IPR021810">
    <property type="entry name" value="T1RH-like_C"/>
</dbReference>
<accession>A0A317C369</accession>
<evidence type="ECO:0000256" key="3">
    <source>
        <dbReference type="ARBA" id="ARBA00022722"/>
    </source>
</evidence>
<dbReference type="InterPro" id="IPR014001">
    <property type="entry name" value="Helicase_ATP-bd"/>
</dbReference>
<dbReference type="Proteomes" id="UP000245506">
    <property type="component" value="Unassembled WGS sequence"/>
</dbReference>
<evidence type="ECO:0000256" key="7">
    <source>
        <dbReference type="ARBA" id="ARBA00022801"/>
    </source>
</evidence>
<dbReference type="Pfam" id="PF04313">
    <property type="entry name" value="HSDR_N"/>
    <property type="match status" value="1"/>
</dbReference>
<gene>
    <name evidence="12" type="ORF">DKT75_20615</name>
</gene>
<dbReference type="InterPro" id="IPR007409">
    <property type="entry name" value="Restrct_endonuc_type1_HsdR_N"/>
</dbReference>
<dbReference type="Gene3D" id="3.90.1570.50">
    <property type="match status" value="1"/>
</dbReference>
<keyword evidence="6" id="KW-0255">Endonuclease</keyword>
<dbReference type="Pfam" id="PF22679">
    <property type="entry name" value="T1R_D3-like"/>
    <property type="match status" value="1"/>
</dbReference>
<dbReference type="CDD" id="cd18800">
    <property type="entry name" value="SF2_C_EcoR124I-like"/>
    <property type="match status" value="1"/>
</dbReference>
<dbReference type="RefSeq" id="WP_109826612.1">
    <property type="nucleotide sequence ID" value="NZ_QGKL01000043.1"/>
</dbReference>
<dbReference type="PANTHER" id="PTHR30195">
    <property type="entry name" value="TYPE I SITE-SPECIFIC DEOXYRIBONUCLEASE PROTEIN SUBUNIT M AND R"/>
    <property type="match status" value="1"/>
</dbReference>
<keyword evidence="13" id="KW-1185">Reference proteome</keyword>
<dbReference type="GO" id="GO:0003677">
    <property type="term" value="F:DNA binding"/>
    <property type="evidence" value="ECO:0007669"/>
    <property type="project" value="UniProtKB-KW"/>
</dbReference>
<comment type="subunit">
    <text evidence="10">The type I restriction/modification system is composed of three polypeptides R, M and S.</text>
</comment>
<dbReference type="PROSITE" id="PS51192">
    <property type="entry name" value="HELICASE_ATP_BIND_1"/>
    <property type="match status" value="1"/>
</dbReference>
<dbReference type="InterPro" id="IPR027417">
    <property type="entry name" value="P-loop_NTPase"/>
</dbReference>
<organism evidence="12 13">
    <name type="scientific">Leucothrix arctica</name>
    <dbReference type="NCBI Taxonomy" id="1481894"/>
    <lineage>
        <taxon>Bacteria</taxon>
        <taxon>Pseudomonadati</taxon>
        <taxon>Pseudomonadota</taxon>
        <taxon>Gammaproteobacteria</taxon>
        <taxon>Thiotrichales</taxon>
        <taxon>Thiotrichaceae</taxon>
        <taxon>Leucothrix</taxon>
    </lineage>
</organism>
<evidence type="ECO:0000256" key="10">
    <source>
        <dbReference type="RuleBase" id="RU364115"/>
    </source>
</evidence>
<dbReference type="InterPro" id="IPR055180">
    <property type="entry name" value="HsdR_RecA-like_helicase_dom_2"/>
</dbReference>
<protein>
    <recommendedName>
        <fullName evidence="10">Type I restriction enzyme endonuclease subunit</fullName>
        <shortName evidence="10">R protein</shortName>
        <ecNumber evidence="10">3.1.21.3</ecNumber>
    </recommendedName>
</protein>
<dbReference type="GO" id="GO:0005524">
    <property type="term" value="F:ATP binding"/>
    <property type="evidence" value="ECO:0007669"/>
    <property type="project" value="UniProtKB-KW"/>
</dbReference>
<dbReference type="GO" id="GO:0009307">
    <property type="term" value="P:DNA restriction-modification system"/>
    <property type="evidence" value="ECO:0007669"/>
    <property type="project" value="UniProtKB-KW"/>
</dbReference>
<keyword evidence="7 10" id="KW-0378">Hydrolase</keyword>
<dbReference type="Pfam" id="PF18766">
    <property type="entry name" value="SWI2_SNF2"/>
    <property type="match status" value="1"/>
</dbReference>
<dbReference type="SUPFAM" id="SSF52540">
    <property type="entry name" value="P-loop containing nucleoside triphosphate hydrolases"/>
    <property type="match status" value="1"/>
</dbReference>
<dbReference type="InterPro" id="IPR051268">
    <property type="entry name" value="Type-I_R_enzyme_R_subunit"/>
</dbReference>
<evidence type="ECO:0000256" key="2">
    <source>
        <dbReference type="ARBA" id="ARBA00008598"/>
    </source>
</evidence>
<dbReference type="Pfam" id="PF11867">
    <property type="entry name" value="T1RH-like_C"/>
    <property type="match status" value="1"/>
</dbReference>
<evidence type="ECO:0000256" key="8">
    <source>
        <dbReference type="ARBA" id="ARBA00022840"/>
    </source>
</evidence>
<keyword evidence="5 10" id="KW-0680">Restriction system</keyword>
<evidence type="ECO:0000256" key="4">
    <source>
        <dbReference type="ARBA" id="ARBA00022741"/>
    </source>
</evidence>
<dbReference type="EC" id="3.1.21.3" evidence="10"/>
<dbReference type="SMART" id="SM00487">
    <property type="entry name" value="DEXDc"/>
    <property type="match status" value="1"/>
</dbReference>